<feature type="domain" description="Disease resistance N-terminal" evidence="9">
    <location>
        <begin position="15"/>
        <end position="95"/>
    </location>
</feature>
<dbReference type="Pfam" id="PF00560">
    <property type="entry name" value="LRR_1"/>
    <property type="match status" value="1"/>
</dbReference>
<dbReference type="STRING" id="40149.A0A0E0F3J4"/>
<keyword evidence="4" id="KW-0547">Nucleotide-binding</keyword>
<dbReference type="EnsemblPlants" id="OMERI11G05410.2">
    <property type="protein sequence ID" value="OMERI11G05410.2"/>
    <property type="gene ID" value="OMERI11G05410"/>
</dbReference>
<dbReference type="Gene3D" id="1.10.10.10">
    <property type="entry name" value="Winged helix-like DNA-binding domain superfamily/Winged helix DNA-binding domain"/>
    <property type="match status" value="1"/>
</dbReference>
<dbReference type="Pfam" id="PF25019">
    <property type="entry name" value="LRR_R13L1-DRL21"/>
    <property type="match status" value="1"/>
</dbReference>
<evidence type="ECO:0000313" key="14">
    <source>
        <dbReference type="Proteomes" id="UP000008021"/>
    </source>
</evidence>
<dbReference type="Gene3D" id="1.10.8.430">
    <property type="entry name" value="Helical domain of apoptotic protease-activating factors"/>
    <property type="match status" value="1"/>
</dbReference>
<evidence type="ECO:0000256" key="2">
    <source>
        <dbReference type="ARBA" id="ARBA00022614"/>
    </source>
</evidence>
<dbReference type="GO" id="GO:0006952">
    <property type="term" value="P:defense response"/>
    <property type="evidence" value="ECO:0007669"/>
    <property type="project" value="UniProtKB-KW"/>
</dbReference>
<evidence type="ECO:0000256" key="7">
    <source>
        <dbReference type="ARBA" id="ARBA00023054"/>
    </source>
</evidence>
<evidence type="ECO:0000256" key="3">
    <source>
        <dbReference type="ARBA" id="ARBA00022737"/>
    </source>
</evidence>
<dbReference type="InterPro" id="IPR002182">
    <property type="entry name" value="NB-ARC"/>
</dbReference>
<keyword evidence="14" id="KW-1185">Reference proteome</keyword>
<feature type="domain" description="Disease resistance protein winged helix" evidence="10">
    <location>
        <begin position="424"/>
        <end position="500"/>
    </location>
</feature>
<dbReference type="SUPFAM" id="SSF52058">
    <property type="entry name" value="L domain-like"/>
    <property type="match status" value="2"/>
</dbReference>
<dbReference type="InterPro" id="IPR036388">
    <property type="entry name" value="WH-like_DNA-bd_sf"/>
</dbReference>
<dbReference type="InterPro" id="IPR001611">
    <property type="entry name" value="Leu-rich_rpt"/>
</dbReference>
<dbReference type="InterPro" id="IPR055414">
    <property type="entry name" value="LRR_R13L4/SHOC2-like"/>
</dbReference>
<dbReference type="InterPro" id="IPR058922">
    <property type="entry name" value="WHD_DRP"/>
</dbReference>
<dbReference type="Pfam" id="PF18052">
    <property type="entry name" value="Rx_N"/>
    <property type="match status" value="1"/>
</dbReference>
<evidence type="ECO:0000259" key="10">
    <source>
        <dbReference type="Pfam" id="PF23559"/>
    </source>
</evidence>
<evidence type="ECO:0000256" key="1">
    <source>
        <dbReference type="ARBA" id="ARBA00008894"/>
    </source>
</evidence>
<protein>
    <submittedName>
        <fullName evidence="13">Uncharacterized protein</fullName>
    </submittedName>
</protein>
<dbReference type="HOGENOM" id="CLU_000837_8_7_1"/>
<dbReference type="Gene3D" id="1.20.5.4130">
    <property type="match status" value="1"/>
</dbReference>
<dbReference type="Proteomes" id="UP000008021">
    <property type="component" value="Chromosome 11"/>
</dbReference>
<keyword evidence="6" id="KW-0067">ATP-binding</keyword>
<keyword evidence="7" id="KW-0175">Coiled coil</keyword>
<dbReference type="GO" id="GO:0005524">
    <property type="term" value="F:ATP binding"/>
    <property type="evidence" value="ECO:0007669"/>
    <property type="project" value="UniProtKB-KW"/>
</dbReference>
<organism evidence="13">
    <name type="scientific">Oryza meridionalis</name>
    <dbReference type="NCBI Taxonomy" id="40149"/>
    <lineage>
        <taxon>Eukaryota</taxon>
        <taxon>Viridiplantae</taxon>
        <taxon>Streptophyta</taxon>
        <taxon>Embryophyta</taxon>
        <taxon>Tracheophyta</taxon>
        <taxon>Spermatophyta</taxon>
        <taxon>Magnoliopsida</taxon>
        <taxon>Liliopsida</taxon>
        <taxon>Poales</taxon>
        <taxon>Poaceae</taxon>
        <taxon>BOP clade</taxon>
        <taxon>Oryzoideae</taxon>
        <taxon>Oryzeae</taxon>
        <taxon>Oryzinae</taxon>
        <taxon>Oryza</taxon>
    </lineage>
</organism>
<evidence type="ECO:0000259" key="9">
    <source>
        <dbReference type="Pfam" id="PF18052"/>
    </source>
</evidence>
<dbReference type="EnsemblPlants" id="OMERI11G05410.1">
    <property type="protein sequence ID" value="OMERI11G05410.1"/>
    <property type="gene ID" value="OMERI11G05410"/>
</dbReference>
<evidence type="ECO:0000256" key="6">
    <source>
        <dbReference type="ARBA" id="ARBA00022840"/>
    </source>
</evidence>
<dbReference type="SUPFAM" id="SSF52047">
    <property type="entry name" value="RNI-like"/>
    <property type="match status" value="1"/>
</dbReference>
<dbReference type="Gene3D" id="3.80.10.10">
    <property type="entry name" value="Ribonuclease Inhibitor"/>
    <property type="match status" value="3"/>
</dbReference>
<dbReference type="InterPro" id="IPR042197">
    <property type="entry name" value="Apaf_helical"/>
</dbReference>
<dbReference type="PANTHER" id="PTHR36766">
    <property type="entry name" value="PLANT BROAD-SPECTRUM MILDEW RESISTANCE PROTEIN RPW8"/>
    <property type="match status" value="1"/>
</dbReference>
<dbReference type="eggNOG" id="KOG4658">
    <property type="taxonomic scope" value="Eukaryota"/>
</dbReference>
<reference evidence="13" key="1">
    <citation type="submission" date="2015-04" db="UniProtKB">
        <authorList>
            <consortium name="EnsemblPlants"/>
        </authorList>
    </citation>
    <scope>IDENTIFICATION</scope>
</reference>
<evidence type="ECO:0000259" key="11">
    <source>
        <dbReference type="Pfam" id="PF23598"/>
    </source>
</evidence>
<dbReference type="Pfam" id="PF23559">
    <property type="entry name" value="WHD_DRP"/>
    <property type="match status" value="1"/>
</dbReference>
<dbReference type="PRINTS" id="PR00364">
    <property type="entry name" value="DISEASERSIST"/>
</dbReference>
<dbReference type="Gramene" id="OMERI11G05410.1">
    <property type="protein sequence ID" value="OMERI11G05410.1"/>
    <property type="gene ID" value="OMERI11G05410"/>
</dbReference>
<dbReference type="InterPro" id="IPR027417">
    <property type="entry name" value="P-loop_NTPase"/>
</dbReference>
<dbReference type="InterPro" id="IPR056789">
    <property type="entry name" value="LRR_R13L1-DRL21"/>
</dbReference>
<dbReference type="Pfam" id="PF00931">
    <property type="entry name" value="NB-ARC"/>
    <property type="match status" value="1"/>
</dbReference>
<keyword evidence="3" id="KW-0677">Repeat</keyword>
<dbReference type="Gene3D" id="3.40.50.300">
    <property type="entry name" value="P-loop containing nucleotide triphosphate hydrolases"/>
    <property type="match status" value="1"/>
</dbReference>
<feature type="domain" description="Disease resistance R13L4/SHOC-2-like LRR" evidence="11">
    <location>
        <begin position="544"/>
        <end position="693"/>
    </location>
</feature>
<feature type="domain" description="R13L1/DRL21-like LRR repeat region" evidence="12">
    <location>
        <begin position="881"/>
        <end position="1002"/>
    </location>
</feature>
<dbReference type="InterPro" id="IPR041118">
    <property type="entry name" value="Rx_N"/>
</dbReference>
<evidence type="ECO:0000313" key="13">
    <source>
        <dbReference type="EnsemblPlants" id="OMERI11G05410.1"/>
    </source>
</evidence>
<dbReference type="Gramene" id="OMERI11G05410.2">
    <property type="protein sequence ID" value="OMERI11G05410.2"/>
    <property type="gene ID" value="OMERI11G05410"/>
</dbReference>
<keyword evidence="2" id="KW-0433">Leucine-rich repeat</keyword>
<evidence type="ECO:0000259" key="8">
    <source>
        <dbReference type="Pfam" id="PF00931"/>
    </source>
</evidence>
<dbReference type="InterPro" id="IPR032675">
    <property type="entry name" value="LRR_dom_sf"/>
</dbReference>
<evidence type="ECO:0000259" key="12">
    <source>
        <dbReference type="Pfam" id="PF25019"/>
    </source>
</evidence>
<proteinExistence type="inferred from homology"/>
<dbReference type="GO" id="GO:0051707">
    <property type="term" value="P:response to other organism"/>
    <property type="evidence" value="ECO:0007669"/>
    <property type="project" value="UniProtKB-ARBA"/>
</dbReference>
<dbReference type="PANTHER" id="PTHR36766:SF73">
    <property type="entry name" value="NB-ARC DOMAIN-CONTAINING PROTEIN"/>
    <property type="match status" value="1"/>
</dbReference>
<dbReference type="Pfam" id="PF23598">
    <property type="entry name" value="LRR_14"/>
    <property type="match status" value="1"/>
</dbReference>
<evidence type="ECO:0000256" key="4">
    <source>
        <dbReference type="ARBA" id="ARBA00022741"/>
    </source>
</evidence>
<dbReference type="SUPFAM" id="SSF52540">
    <property type="entry name" value="P-loop containing nucleoside triphosphate hydrolases"/>
    <property type="match status" value="1"/>
</dbReference>
<reference evidence="13" key="2">
    <citation type="submission" date="2018-05" db="EMBL/GenBank/DDBJ databases">
        <title>OmerRS3 (Oryza meridionalis Reference Sequence Version 3).</title>
        <authorList>
            <person name="Zhang J."/>
            <person name="Kudrna D."/>
            <person name="Lee S."/>
            <person name="Talag J."/>
            <person name="Welchert J."/>
            <person name="Wing R.A."/>
        </authorList>
    </citation>
    <scope>NUCLEOTIDE SEQUENCE [LARGE SCALE GENOMIC DNA]</scope>
    <source>
        <strain evidence="13">OR44</strain>
    </source>
</reference>
<evidence type="ECO:0000256" key="5">
    <source>
        <dbReference type="ARBA" id="ARBA00022821"/>
    </source>
</evidence>
<sequence>MAAAAIGGMLASAAIKETTRKLGSAIGGEIKLHRDFRRDLECFRNTLESIEAVMEDAEKRSIKEKTVQLWLNRLKNASYDICDMLEEFEAKTATPAARMLSRKLFHHPKITKFTMVHKMKELRLELKDITDQYHNFGFKQGSTFSEQQVPDKRETSPKEYEAFIVGRTEQKNFILSYLFDNIKDKIIILPIYGIGGIGKTTFAKMVFNDTRLNDYSKVWVYVSQAFDLNKIRSSIMSKLSKEESQLSNQTNPAEPFGDKKIMVVLDDLWEIDQSELDRLRAILVNDVGIGSKVIVVVTTREKEIANKFCTVAPYELPPLTDDMCWTIIKQKVEFDTRPDKDQLEQVGREIALKCGGVALAAQALGYMLRSMTVNRWNTVKNSDIWNENNSEDRSNQHHNVMASLMLSCNNMSPYLRLCFAYCALFAKGQKIVKDDLIYQWISLGFVEKQGIFSIWENGENYVCHLLGMSFLQYSKSPSIVQVHQEDVTLLTMHDLVHDLARYVMVDEILDASKQGNITGRCRCRFALLNDCTKPLNSLTHSPTQVRAVRYLENEENVLRDASFSSAKYMRVLDLSGCSIQKLPDSIGHLKQLRYLKALGIKDKMIPNCITKLSKLIFLSISGSSAILTLPKSIGEMESLMYIDLSGCSGLKELPESFGKLKKLIHLDLSNCSNVTGVSESLESLINLKYLNLSYCRNIGQLPEVMGNLSKLVYLNLSSCSYMKGRLETEVLGTLTKLEYLNLSTEPFYTERLAQGLNSLINLKYLNLSGSLNYLGSSIDISFLGCLNNLEHLVLSKNIYLNGVVLPDCFDTLKKLHTLDLSDCPLLSSLPASIGKADSLKFVNLNGSDLYKVPQWNKNLLTLPCFVVQPNDDGSSSNLVLLNDVNPPNLQIRCLENVRSVKEVQKIELIEKQRIKELELHWTQHVKRSMEDIDLLRELVPPRSLKKFRMEGYKDTKYPSWLMDISLYLPNLIQITMAQMPKCVRLPPLGQLPNLKELCLERMKSVVKIDEDFCGGPGPFPRLKKFTIEGMPSLEVWNTMYSCDEDSVSEFMFPNLCELEISNCPKLQLTPCPPRAKKWTIVRSDGIISSWAGNAPHTSTSCSTPLVSSLVVQQCDSPLREWRLLHHLPALNYLKIQYFGDPTISAEIIEALSPLQSLTLEGNYIEQPQLPYWLGHLRSLKELKIKFFEVKATHENITRLTSLHKLSLSRCDSLTSLPLWVGDLVSLQELSISNCPNLNDLGDCMGRLTSLKRLEIKGCYEIKSLPEGIKKLTMLEYMLIFHCRELREWCELEDNKKTLAHVKQIKLR</sequence>
<feature type="domain" description="NB-ARC" evidence="8">
    <location>
        <begin position="173"/>
        <end position="332"/>
    </location>
</feature>
<keyword evidence="5" id="KW-0611">Plant defense</keyword>
<dbReference type="GO" id="GO:0043531">
    <property type="term" value="F:ADP binding"/>
    <property type="evidence" value="ECO:0007669"/>
    <property type="project" value="InterPro"/>
</dbReference>
<name>A0A0E0F3J4_9ORYZ</name>
<accession>A0A0E0F3J4</accession>
<comment type="similarity">
    <text evidence="1">Belongs to the disease resistance NB-LRR family.</text>
</comment>